<gene>
    <name evidence="2" type="ORF">GI584_23040</name>
</gene>
<dbReference type="Proteomes" id="UP000339690">
    <property type="component" value="Chromosome"/>
</dbReference>
<dbReference type="SUPFAM" id="SSF48452">
    <property type="entry name" value="TPR-like"/>
    <property type="match status" value="1"/>
</dbReference>
<name>A0A5Q2TRV5_9BACI</name>
<feature type="repeat" description="TPR" evidence="1">
    <location>
        <begin position="132"/>
        <end position="165"/>
    </location>
</feature>
<dbReference type="PROSITE" id="PS50005">
    <property type="entry name" value="TPR"/>
    <property type="match status" value="2"/>
</dbReference>
<dbReference type="KEGG" id="grc:GI584_23040"/>
<sequence length="179" mass="20277">MSNDKHDREGKLLLQDLLHRGYSEFKIDEYEKAHRLFKEAITLVPHSAEAHAWLAAVYGRQIDTAWSLTDKMDLFNKLDNEITTALEIDPTLPLARRMNGSKLLNTPDMLGGDPAEAAKEFRYCIEQGMSDIEIWVSLAKCYMETGDLAKAKEALNEALAIEPKSKEALQLLQVAMKER</sequence>
<proteinExistence type="predicted"/>
<protein>
    <submittedName>
        <fullName evidence="2">Tetratricopeptide repeat protein</fullName>
    </submittedName>
</protein>
<keyword evidence="1" id="KW-0802">TPR repeat</keyword>
<evidence type="ECO:0000313" key="2">
    <source>
        <dbReference type="EMBL" id="QGH36753.1"/>
    </source>
</evidence>
<organism evidence="2 3">
    <name type="scientific">Gracilibacillus salitolerans</name>
    <dbReference type="NCBI Taxonomy" id="2663022"/>
    <lineage>
        <taxon>Bacteria</taxon>
        <taxon>Bacillati</taxon>
        <taxon>Bacillota</taxon>
        <taxon>Bacilli</taxon>
        <taxon>Bacillales</taxon>
        <taxon>Bacillaceae</taxon>
        <taxon>Gracilibacillus</taxon>
    </lineage>
</organism>
<evidence type="ECO:0000256" key="1">
    <source>
        <dbReference type="PROSITE-ProRule" id="PRU00339"/>
    </source>
</evidence>
<dbReference type="InterPro" id="IPR011990">
    <property type="entry name" value="TPR-like_helical_dom_sf"/>
</dbReference>
<feature type="repeat" description="TPR" evidence="1">
    <location>
        <begin position="14"/>
        <end position="47"/>
    </location>
</feature>
<dbReference type="Gene3D" id="1.25.40.10">
    <property type="entry name" value="Tetratricopeptide repeat domain"/>
    <property type="match status" value="1"/>
</dbReference>
<keyword evidence="3" id="KW-1185">Reference proteome</keyword>
<evidence type="ECO:0000313" key="3">
    <source>
        <dbReference type="Proteomes" id="UP000339690"/>
    </source>
</evidence>
<dbReference type="Pfam" id="PF14559">
    <property type="entry name" value="TPR_19"/>
    <property type="match status" value="1"/>
</dbReference>
<reference evidence="2 3" key="1">
    <citation type="submission" date="2019-11" db="EMBL/GenBank/DDBJ databases">
        <title>Gracilibacillus salitolerans sp. nov., a moderate halophile isolated from a saline soil in northwest China.</title>
        <authorList>
            <person name="Gan L."/>
        </authorList>
    </citation>
    <scope>NUCLEOTIDE SEQUENCE [LARGE SCALE GENOMIC DNA]</scope>
    <source>
        <strain evidence="2 3">SCU50</strain>
    </source>
</reference>
<dbReference type="EMBL" id="CP045915">
    <property type="protein sequence ID" value="QGH36753.1"/>
    <property type="molecule type" value="Genomic_DNA"/>
</dbReference>
<dbReference type="RefSeq" id="WP_153792774.1">
    <property type="nucleotide sequence ID" value="NZ_CP045915.1"/>
</dbReference>
<dbReference type="AlphaFoldDB" id="A0A5Q2TRV5"/>
<dbReference type="SMART" id="SM00028">
    <property type="entry name" value="TPR"/>
    <property type="match status" value="2"/>
</dbReference>
<dbReference type="InterPro" id="IPR019734">
    <property type="entry name" value="TPR_rpt"/>
</dbReference>
<accession>A0A5Q2TRV5</accession>